<dbReference type="Proteomes" id="UP001149090">
    <property type="component" value="Unassembled WGS sequence"/>
</dbReference>
<protein>
    <submittedName>
        <fullName evidence="4">Heat shock protein</fullName>
    </submittedName>
</protein>
<accession>A0A9Q0LVR2</accession>
<keyword evidence="3" id="KW-0812">Transmembrane</keyword>
<keyword evidence="5" id="KW-1185">Reference proteome</keyword>
<feature type="transmembrane region" description="Helical" evidence="3">
    <location>
        <begin position="1444"/>
        <end position="1467"/>
    </location>
</feature>
<feature type="transmembrane region" description="Helical" evidence="3">
    <location>
        <begin position="1079"/>
        <end position="1100"/>
    </location>
</feature>
<evidence type="ECO:0000256" key="1">
    <source>
        <dbReference type="SAM" id="Coils"/>
    </source>
</evidence>
<evidence type="ECO:0000313" key="4">
    <source>
        <dbReference type="EMBL" id="KAJ5079546.1"/>
    </source>
</evidence>
<keyword evidence="3" id="KW-1133">Transmembrane helix</keyword>
<keyword evidence="4" id="KW-0346">Stress response</keyword>
<feature type="compositionally biased region" description="Acidic residues" evidence="2">
    <location>
        <begin position="1192"/>
        <end position="1211"/>
    </location>
</feature>
<proteinExistence type="predicted"/>
<sequence length="1474" mass="169491">MEMKEYLKNEITISGDKIQYSDEDGFVKFSNLSIISGTSQTINLTFFAECGIESENEFKKNGPSQNISLNSISSNTTTSQISFPFSMKPIIDKFYFAKNGSFDNQTFNFGEEIPLLFGFNFVEIYLKNQIYLNNISIFPITTNRTWFYPEYESYFFVNLTSSSSYSNALFPSIQIIYLLSGATSTKMNLTTFYEGNQIQIYNSSQNSYLTENYFNLNLETNVSKIEINENGSFIVKEGEIFSKPWEIIVKDNENKTIQNKPVFAKISKQCNFEISENQSPIENSKVLLNPISFTNEFGIATFSKLKFSISGLTKNNCSFKIKFISDGISIETDNIQVNSSMNRIIWIEEHHQTKIINITKDFKIISNDTWPVIQILLLILHNNFNYYYYSSNCSVIVDGIESEKISIGIETTKDDYRKFDWSSISKINITDWNENIKSGELINLNISIVNHQGNITLNQNYNLIGFINPGDLPMGYLIYPEEGYWNIINGTEIISTRIYGISMRTELCLVVGKDYIPDFENYDWKECFEMSLSNDIEKVEISHFPNPNQNFTSGQPFGNESIKLNITGNNISENNLTVHILALNSNNYYGKLFGGNSSETVKNESNNLYQSNYTLNGTDLILDNFIINQQSIYDSNNNQFIPFNLTIFVNGVPSNSEIPVKLCFPHQSLNLNLTWDIPITFVSGYNKIPSQPILQITNSTGEPIQGFYAFFSILNDSGEVIDSNTEIIGDILSIAPSNETGYVTWNISFLKINYTEMINGIFWIADCEYPTLYNNSNKMEVDLYVQIEEFNWQFFDIPSQIVYNQSFPISPKVLVSNQNISESISNKYIILQMQNNSDNTQYLDIKTEITNENGIATFSNLFLDLEEGIEEINIQFVFLQLILKLEFHLLFPNQAIAFNNKSYLGSFVVQLFSFSIPISGKPITAKLISQNSENGKLDPSTSLEITDENGIAVFNLRMESGNSGNYQIKFSYLNSISITSDPIYIENPIKNVIFNKPNFLKEVAIGNTFSATIKIEFLRDTEDFENISFPINIITKCSNASVSGDSESIDSLKQSFSFWAVSLCLIFPFVLNSTKNHNIITFLIVIGLIIVLMVYISNLIPKPDKIETRQFVALSIFESILISLSLLILLIIILSKFIPKFRKLIEKTFFIHERISNYFILFKRLLPIGANKSLKFIEIEKEFIEKQKQSESESELETETETELETETETSDFERNKKIEKVIEEIELESDSQNENENQNQNQIQIQKQKLKTKIKYKKISELTETEIQFLFQKHSQNLENKKIINSSQFQNRIKSKNKIFIFWNWIIGLFKKLIKKIKSKFEDEPNPHQEYESYFDFYYPQRMIVSFWLWIVLVILLILLITKLIRSSCLITQLYRQQVIGNVQQNQCFEDKPNEGDYSNAISIYGVELIQELDSTYSNNPNPFPNSFSRFIYSFSRNKINQILNAISITSGISGLIAFIILLLLLEINFQII</sequence>
<reference evidence="4" key="1">
    <citation type="submission" date="2022-10" db="EMBL/GenBank/DDBJ databases">
        <title>Novel sulphate-reducing endosymbionts in the free-living metamonad Anaeramoeba.</title>
        <authorList>
            <person name="Jerlstrom-Hultqvist J."/>
            <person name="Cepicka I."/>
            <person name="Gallot-Lavallee L."/>
            <person name="Salas-Leiva D."/>
            <person name="Curtis B.A."/>
            <person name="Zahonova K."/>
            <person name="Pipaliya S."/>
            <person name="Dacks J."/>
            <person name="Roger A.J."/>
        </authorList>
    </citation>
    <scope>NUCLEOTIDE SEQUENCE</scope>
    <source>
        <strain evidence="4">BMAN</strain>
    </source>
</reference>
<evidence type="ECO:0000313" key="5">
    <source>
        <dbReference type="Proteomes" id="UP001149090"/>
    </source>
</evidence>
<feature type="coiled-coil region" evidence="1">
    <location>
        <begin position="1216"/>
        <end position="1254"/>
    </location>
</feature>
<gene>
    <name evidence="4" type="ORF">M0811_14462</name>
</gene>
<evidence type="ECO:0000256" key="3">
    <source>
        <dbReference type="SAM" id="Phobius"/>
    </source>
</evidence>
<feature type="transmembrane region" description="Helical" evidence="3">
    <location>
        <begin position="1348"/>
        <end position="1366"/>
    </location>
</feature>
<evidence type="ECO:0000256" key="2">
    <source>
        <dbReference type="SAM" id="MobiDB-lite"/>
    </source>
</evidence>
<keyword evidence="3" id="KW-0472">Membrane</keyword>
<name>A0A9Q0LVR2_ANAIG</name>
<feature type="region of interest" description="Disordered" evidence="2">
    <location>
        <begin position="1190"/>
        <end position="1213"/>
    </location>
</feature>
<organism evidence="4 5">
    <name type="scientific">Anaeramoeba ignava</name>
    <name type="common">Anaerobic marine amoeba</name>
    <dbReference type="NCBI Taxonomy" id="1746090"/>
    <lineage>
        <taxon>Eukaryota</taxon>
        <taxon>Metamonada</taxon>
        <taxon>Anaeramoebidae</taxon>
        <taxon>Anaeramoeba</taxon>
    </lineage>
</organism>
<keyword evidence="1" id="KW-0175">Coiled coil</keyword>
<feature type="transmembrane region" description="Helical" evidence="3">
    <location>
        <begin position="1112"/>
        <end position="1134"/>
    </location>
</feature>
<dbReference type="EMBL" id="JAPDFW010000028">
    <property type="protein sequence ID" value="KAJ5079546.1"/>
    <property type="molecule type" value="Genomic_DNA"/>
</dbReference>
<comment type="caution">
    <text evidence="4">The sequence shown here is derived from an EMBL/GenBank/DDBJ whole genome shotgun (WGS) entry which is preliminary data.</text>
</comment>